<sequence length="399" mass="44256">MAPGTKSALAVAFLAAAYQFWAKHFIFSLLGIGREVESIENFPFNCRRVVNKQLEGCEDLWLDEAGRVLYAACSGSIARSQWNPGMSKFNLSGRRTEGSELMAIYIDHPIEEGFRMHKITPISYKGTAGDTRLDLVGFDAEKKGNSRLRFWLINQRPPVDTKGNYLDATKIGVNGTVDVFEYTKGATEMKHVKTVFDQNIYSGNKLALIGNDDFVLTNDHSGKVGFRKELDMMLGGGNVAFCPSTGPCHQASKTNTMRFPNGLVRGNDSLIYVPFVFENFIGVYRLDSQTRKLVEVDRIVVGMPTDNLSVDSNGDIWTGSMPKLLEIVAAVEDPLHNLATSTIWKISQDKNGKYTVTKMLEDKEMKVISAVTTAVHDVKTGRLFLGGVTTPWLTVCEKK</sequence>
<dbReference type="AlphaFoldDB" id="A0A2T2NJB5"/>
<protein>
    <recommendedName>
        <fullName evidence="3">Calcium-dependent phosphotriesterase</fullName>
    </recommendedName>
</protein>
<accession>A0A2T2NJB5</accession>
<dbReference type="Gene3D" id="2.120.10.30">
    <property type="entry name" value="TolB, C-terminal domain"/>
    <property type="match status" value="1"/>
</dbReference>
<dbReference type="InterPro" id="IPR011042">
    <property type="entry name" value="6-blade_b-propeller_TolB-like"/>
</dbReference>
<dbReference type="PANTHER" id="PTHR11799:SF20">
    <property type="entry name" value="SMP-30_GLUCONOLACTONASE_LRE-LIKE REGION DOMAIN-CONTAINING PROTEIN"/>
    <property type="match status" value="1"/>
</dbReference>
<dbReference type="PANTHER" id="PTHR11799">
    <property type="entry name" value="PARAOXONASE"/>
    <property type="match status" value="1"/>
</dbReference>
<dbReference type="InterPro" id="IPR051288">
    <property type="entry name" value="Serum_paraoxonase/arylesterase"/>
</dbReference>
<name>A0A2T2NJB5_CORCC</name>
<evidence type="ECO:0000313" key="1">
    <source>
        <dbReference type="EMBL" id="PSN65490.1"/>
    </source>
</evidence>
<evidence type="ECO:0000313" key="2">
    <source>
        <dbReference type="Proteomes" id="UP000240883"/>
    </source>
</evidence>
<keyword evidence="2" id="KW-1185">Reference proteome</keyword>
<gene>
    <name evidence="1" type="ORF">BS50DRAFT_575481</name>
</gene>
<evidence type="ECO:0008006" key="3">
    <source>
        <dbReference type="Google" id="ProtNLM"/>
    </source>
</evidence>
<organism evidence="1 2">
    <name type="scientific">Corynespora cassiicola Philippines</name>
    <dbReference type="NCBI Taxonomy" id="1448308"/>
    <lineage>
        <taxon>Eukaryota</taxon>
        <taxon>Fungi</taxon>
        <taxon>Dikarya</taxon>
        <taxon>Ascomycota</taxon>
        <taxon>Pezizomycotina</taxon>
        <taxon>Dothideomycetes</taxon>
        <taxon>Pleosporomycetidae</taxon>
        <taxon>Pleosporales</taxon>
        <taxon>Corynesporascaceae</taxon>
        <taxon>Corynespora</taxon>
    </lineage>
</organism>
<dbReference type="OrthoDB" id="5307922at2759"/>
<reference evidence="1 2" key="1">
    <citation type="journal article" date="2018" name="Front. Microbiol.">
        <title>Genome-Wide Analysis of Corynespora cassiicola Leaf Fall Disease Putative Effectors.</title>
        <authorList>
            <person name="Lopez D."/>
            <person name="Ribeiro S."/>
            <person name="Label P."/>
            <person name="Fumanal B."/>
            <person name="Venisse J.S."/>
            <person name="Kohler A."/>
            <person name="de Oliveira R.R."/>
            <person name="Labutti K."/>
            <person name="Lipzen A."/>
            <person name="Lail K."/>
            <person name="Bauer D."/>
            <person name="Ohm R.A."/>
            <person name="Barry K.W."/>
            <person name="Spatafora J."/>
            <person name="Grigoriev I.V."/>
            <person name="Martin F.M."/>
            <person name="Pujade-Renaud V."/>
        </authorList>
    </citation>
    <scope>NUCLEOTIDE SEQUENCE [LARGE SCALE GENOMIC DNA]</scope>
    <source>
        <strain evidence="1 2">Philippines</strain>
    </source>
</reference>
<proteinExistence type="predicted"/>
<dbReference type="SUPFAM" id="SSF63829">
    <property type="entry name" value="Calcium-dependent phosphotriesterase"/>
    <property type="match status" value="1"/>
</dbReference>
<dbReference type="EMBL" id="KZ678137">
    <property type="protein sequence ID" value="PSN65490.1"/>
    <property type="molecule type" value="Genomic_DNA"/>
</dbReference>
<dbReference type="Proteomes" id="UP000240883">
    <property type="component" value="Unassembled WGS sequence"/>
</dbReference>